<feature type="region of interest" description="Disordered" evidence="1">
    <location>
        <begin position="67"/>
        <end position="109"/>
    </location>
</feature>
<dbReference type="AlphaFoldDB" id="G3HEP1"/>
<feature type="compositionally biased region" description="Pro residues" evidence="1">
    <location>
        <begin position="76"/>
        <end position="85"/>
    </location>
</feature>
<sequence length="109" mass="11422">MGAGMHPSTVAGLCRNSHTPWSAICRVGGEVSRIPEVPSVQETDRPLENPAGLLRCGSLRLPWAHVAAPGERADQPPTPTSPTPHSPCTVKTRASELDTGPCAPWPLAA</sequence>
<evidence type="ECO:0000313" key="3">
    <source>
        <dbReference type="Proteomes" id="UP000001075"/>
    </source>
</evidence>
<evidence type="ECO:0000256" key="1">
    <source>
        <dbReference type="SAM" id="MobiDB-lite"/>
    </source>
</evidence>
<name>G3HEP1_CRIGR</name>
<protein>
    <submittedName>
        <fullName evidence="2">Uncharacterized protein</fullName>
    </submittedName>
</protein>
<organism evidence="2 3">
    <name type="scientific">Cricetulus griseus</name>
    <name type="common">Chinese hamster</name>
    <name type="synonym">Cricetulus barabensis griseus</name>
    <dbReference type="NCBI Taxonomy" id="10029"/>
    <lineage>
        <taxon>Eukaryota</taxon>
        <taxon>Metazoa</taxon>
        <taxon>Chordata</taxon>
        <taxon>Craniata</taxon>
        <taxon>Vertebrata</taxon>
        <taxon>Euteleostomi</taxon>
        <taxon>Mammalia</taxon>
        <taxon>Eutheria</taxon>
        <taxon>Euarchontoglires</taxon>
        <taxon>Glires</taxon>
        <taxon>Rodentia</taxon>
        <taxon>Myomorpha</taxon>
        <taxon>Muroidea</taxon>
        <taxon>Cricetidae</taxon>
        <taxon>Cricetinae</taxon>
        <taxon>Cricetulus</taxon>
    </lineage>
</organism>
<dbReference type="GlyGen" id="G3HEP1">
    <property type="glycosylation" value="1 site"/>
</dbReference>
<accession>G3HEP1</accession>
<evidence type="ECO:0000313" key="2">
    <source>
        <dbReference type="EMBL" id="EGV97589.1"/>
    </source>
</evidence>
<dbReference type="EMBL" id="JH000319">
    <property type="protein sequence ID" value="EGV97589.1"/>
    <property type="molecule type" value="Genomic_DNA"/>
</dbReference>
<dbReference type="Proteomes" id="UP000001075">
    <property type="component" value="Unassembled WGS sequence"/>
</dbReference>
<dbReference type="InParanoid" id="G3HEP1"/>
<proteinExistence type="predicted"/>
<gene>
    <name evidence="2" type="ORF">I79_009029</name>
</gene>
<reference evidence="3" key="1">
    <citation type="journal article" date="2011" name="Nat. Biotechnol.">
        <title>The genomic sequence of the Chinese hamster ovary (CHO)-K1 cell line.</title>
        <authorList>
            <person name="Xu X."/>
            <person name="Nagarajan H."/>
            <person name="Lewis N.E."/>
            <person name="Pan S."/>
            <person name="Cai Z."/>
            <person name="Liu X."/>
            <person name="Chen W."/>
            <person name="Xie M."/>
            <person name="Wang W."/>
            <person name="Hammond S."/>
            <person name="Andersen M.R."/>
            <person name="Neff N."/>
            <person name="Passarelli B."/>
            <person name="Koh W."/>
            <person name="Fan H.C."/>
            <person name="Wang J."/>
            <person name="Gui Y."/>
            <person name="Lee K.H."/>
            <person name="Betenbaugh M.J."/>
            <person name="Quake S.R."/>
            <person name="Famili I."/>
            <person name="Palsson B.O."/>
            <person name="Wang J."/>
        </authorList>
    </citation>
    <scope>NUCLEOTIDE SEQUENCE [LARGE SCALE GENOMIC DNA]</scope>
    <source>
        <strain evidence="3">CHO K1 cell line</strain>
    </source>
</reference>